<protein>
    <submittedName>
        <fullName evidence="1">Uncharacterized protein</fullName>
    </submittedName>
</protein>
<reference evidence="1" key="1">
    <citation type="submission" date="2023-03" db="EMBL/GenBank/DDBJ databases">
        <title>Massive genome expansion in bonnet fungi (Mycena s.s.) driven by repeated elements and novel gene families across ecological guilds.</title>
        <authorList>
            <consortium name="Lawrence Berkeley National Laboratory"/>
            <person name="Harder C.B."/>
            <person name="Miyauchi S."/>
            <person name="Viragh M."/>
            <person name="Kuo A."/>
            <person name="Thoen E."/>
            <person name="Andreopoulos B."/>
            <person name="Lu D."/>
            <person name="Skrede I."/>
            <person name="Drula E."/>
            <person name="Henrissat B."/>
            <person name="Morin E."/>
            <person name="Kohler A."/>
            <person name="Barry K."/>
            <person name="LaButti K."/>
            <person name="Morin E."/>
            <person name="Salamov A."/>
            <person name="Lipzen A."/>
            <person name="Mereny Z."/>
            <person name="Hegedus B."/>
            <person name="Baldrian P."/>
            <person name="Stursova M."/>
            <person name="Weitz H."/>
            <person name="Taylor A."/>
            <person name="Grigoriev I.V."/>
            <person name="Nagy L.G."/>
            <person name="Martin F."/>
            <person name="Kauserud H."/>
        </authorList>
    </citation>
    <scope>NUCLEOTIDE SEQUENCE</scope>
    <source>
        <strain evidence="1">CBHHK200</strain>
    </source>
</reference>
<comment type="caution">
    <text evidence="1">The sequence shown here is derived from an EMBL/GenBank/DDBJ whole genome shotgun (WGS) entry which is preliminary data.</text>
</comment>
<evidence type="ECO:0000313" key="1">
    <source>
        <dbReference type="EMBL" id="KAJ7044314.1"/>
    </source>
</evidence>
<evidence type="ECO:0000313" key="2">
    <source>
        <dbReference type="Proteomes" id="UP001218188"/>
    </source>
</evidence>
<gene>
    <name evidence="1" type="ORF">C8F04DRAFT_1174752</name>
</gene>
<organism evidence="1 2">
    <name type="scientific">Mycena alexandri</name>
    <dbReference type="NCBI Taxonomy" id="1745969"/>
    <lineage>
        <taxon>Eukaryota</taxon>
        <taxon>Fungi</taxon>
        <taxon>Dikarya</taxon>
        <taxon>Basidiomycota</taxon>
        <taxon>Agaricomycotina</taxon>
        <taxon>Agaricomycetes</taxon>
        <taxon>Agaricomycetidae</taxon>
        <taxon>Agaricales</taxon>
        <taxon>Marasmiineae</taxon>
        <taxon>Mycenaceae</taxon>
        <taxon>Mycena</taxon>
    </lineage>
</organism>
<dbReference type="EMBL" id="JARJCM010000007">
    <property type="protein sequence ID" value="KAJ7044314.1"/>
    <property type="molecule type" value="Genomic_DNA"/>
</dbReference>
<dbReference type="AlphaFoldDB" id="A0AAD6TD18"/>
<keyword evidence="2" id="KW-1185">Reference proteome</keyword>
<accession>A0AAD6TD18</accession>
<proteinExistence type="predicted"/>
<dbReference type="Proteomes" id="UP001218188">
    <property type="component" value="Unassembled WGS sequence"/>
</dbReference>
<sequence length="148" mass="16587">MAKSKRRVKYSSNMGDIARIMAGQYLRPTFRQYSADITHNGRILGGAFLPQTPGESARHPHFTILGVRATHHGSWVHDNASVWLELVNDDKTQISRRLYSTLADAVRETKSAPGGTKGWVALERAVKGMLRVNSKEYRVNCKPKRAVL</sequence>
<name>A0AAD6TD18_9AGAR</name>